<name>A0A0L6CPP4_9MICO</name>
<dbReference type="STRING" id="1631356.VV01_19890"/>
<evidence type="ECO:0000256" key="2">
    <source>
        <dbReference type="ARBA" id="ARBA00022803"/>
    </source>
</evidence>
<dbReference type="AlphaFoldDB" id="A0A0L6CPP4"/>
<evidence type="ECO:0000313" key="5">
    <source>
        <dbReference type="Proteomes" id="UP000037397"/>
    </source>
</evidence>
<dbReference type="Proteomes" id="UP000037397">
    <property type="component" value="Unassembled WGS sequence"/>
</dbReference>
<dbReference type="SUPFAM" id="SSF48452">
    <property type="entry name" value="TPR-like"/>
    <property type="match status" value="1"/>
</dbReference>
<feature type="domain" description="CHAT" evidence="3">
    <location>
        <begin position="582"/>
        <end position="812"/>
    </location>
</feature>
<accession>A0A0L6CPP4</accession>
<organism evidence="4 5">
    <name type="scientific">Luteipulveratus halotolerans</name>
    <dbReference type="NCBI Taxonomy" id="1631356"/>
    <lineage>
        <taxon>Bacteria</taxon>
        <taxon>Bacillati</taxon>
        <taxon>Actinomycetota</taxon>
        <taxon>Actinomycetes</taxon>
        <taxon>Micrococcales</taxon>
        <taxon>Dermacoccaceae</taxon>
        <taxon>Luteipulveratus</taxon>
    </lineage>
</organism>
<dbReference type="InterPro" id="IPR011990">
    <property type="entry name" value="TPR-like_helical_dom_sf"/>
</dbReference>
<gene>
    <name evidence="4" type="ORF">VV01_19890</name>
</gene>
<dbReference type="Gene3D" id="1.25.40.10">
    <property type="entry name" value="Tetratricopeptide repeat domain"/>
    <property type="match status" value="1"/>
</dbReference>
<dbReference type="EMBL" id="LAIR01000002">
    <property type="protein sequence ID" value="KNX39620.1"/>
    <property type="molecule type" value="Genomic_DNA"/>
</dbReference>
<reference evidence="5" key="1">
    <citation type="submission" date="2015-03" db="EMBL/GenBank/DDBJ databases">
        <title>Luteipulveratus halotolerans sp. nov., a novel actinobacterium (Dermacoccaceae) from Sarawak, Malaysia.</title>
        <authorList>
            <person name="Juboi H."/>
            <person name="Basik A."/>
            <person name="Shamsul S.S."/>
            <person name="Arnold P."/>
            <person name="Schmitt E.K."/>
            <person name="Sanglier J.-J."/>
            <person name="Yeo T."/>
        </authorList>
    </citation>
    <scope>NUCLEOTIDE SEQUENCE [LARGE SCALE GENOMIC DNA]</scope>
    <source>
        <strain evidence="5">C296001</strain>
    </source>
</reference>
<dbReference type="InterPro" id="IPR019734">
    <property type="entry name" value="TPR_rpt"/>
</dbReference>
<dbReference type="Pfam" id="PF12770">
    <property type="entry name" value="CHAT"/>
    <property type="match status" value="1"/>
</dbReference>
<keyword evidence="5" id="KW-1185">Reference proteome</keyword>
<comment type="caution">
    <text evidence="4">The sequence shown here is derived from an EMBL/GenBank/DDBJ whole genome shotgun (WGS) entry which is preliminary data.</text>
</comment>
<dbReference type="InterPro" id="IPR050498">
    <property type="entry name" value="Ycf3"/>
</dbReference>
<dbReference type="InterPro" id="IPR024983">
    <property type="entry name" value="CHAT_dom"/>
</dbReference>
<evidence type="ECO:0000313" key="4">
    <source>
        <dbReference type="EMBL" id="KNX39620.1"/>
    </source>
</evidence>
<sequence>MHERGLLESRAGRHAQARRTFTRALHRAADNVTIAHIQLSLAWSESELGTLDAGIALCDEALALNDVPAPTIGLAWSQKGLLHSLAGNGDAALVAFAHAADLLDGQDHEPLGNMHLNRGLVYLQRGQALQARQDFERALEEFAAAGLAEAIAKAQHNLGYASLIAGDLARAIGLLDDARPGMNNLGPVYAAVSAQNRAEALIAAGMQHEATDAIRDASLVLGRRRLRQSQAEALLVLARLKIGQDEPREARKIARRAARLFAGRGSDAWAARAQAVALSAEVLTGVRRAALLDEAANIAGQLKAQGLVHDASAVLLQSARMAIRLDDLPAARARVRSVRQRADAPLENRLLQHQVKAELAKATRRRKPAMQHVRDGLAELHDWQSSFGSLDLQSSLVGHGRGLAAEGLRLAVEDGRPEVVFEWTERARALTSRVAAVRPPDNPEGAAQLQELRELHAQIRAADADGRPVTALVRSASALQQKIREKAWHDPGSGVVTEPATLDALLPQLAKHNGVMVTHLATHGGRLRVLVATGDETRVVDLGPWDDVKHILRGLQADLDVSAAHLPEPLRAVVRDSLGDRLATLSERLLAPVADLLSGRPVLVVPTGGLAGTPWTLLPHLRGLPVTQPRSATLWLAHQHGPDHPRRRAAFVAGPRVDRAHEEVRRAAAAWGEQGSVLEAADASAEQVSARAADADVLHVAAHGRHSADNPLFSGLELADGPWFGYDIDRLPHVPRTVVLSACELGRSTVRWGEEAIGMTQAWLHAGACTVIASPASVDDDVACEVLAETHAGLAAGRLPAYALADATQRLGLGDRSSFMCFGAGW</sequence>
<dbReference type="PANTHER" id="PTHR44858:SF1">
    <property type="entry name" value="UDP-N-ACETYLGLUCOSAMINE--PEPTIDE N-ACETYLGLUCOSAMINYLTRANSFERASE SPINDLY-RELATED"/>
    <property type="match status" value="1"/>
</dbReference>
<keyword evidence="1" id="KW-0677">Repeat</keyword>
<evidence type="ECO:0000259" key="3">
    <source>
        <dbReference type="Pfam" id="PF12770"/>
    </source>
</evidence>
<protein>
    <recommendedName>
        <fullName evidence="3">CHAT domain-containing protein</fullName>
    </recommendedName>
</protein>
<proteinExistence type="predicted"/>
<keyword evidence="2" id="KW-0802">TPR repeat</keyword>
<dbReference type="SMART" id="SM00028">
    <property type="entry name" value="TPR"/>
    <property type="match status" value="4"/>
</dbReference>
<dbReference type="PATRIC" id="fig|1631356.3.peg.3995"/>
<dbReference type="PANTHER" id="PTHR44858">
    <property type="entry name" value="TETRATRICOPEPTIDE REPEAT PROTEIN 6"/>
    <property type="match status" value="1"/>
</dbReference>
<evidence type="ECO:0000256" key="1">
    <source>
        <dbReference type="ARBA" id="ARBA00022737"/>
    </source>
</evidence>